<evidence type="ECO:0000313" key="1">
    <source>
        <dbReference type="EMBL" id="KAK0462671.1"/>
    </source>
</evidence>
<dbReference type="AlphaFoldDB" id="A0AA39T3W0"/>
<organism evidence="1 2">
    <name type="scientific">Armillaria novae-zelandiae</name>
    <dbReference type="NCBI Taxonomy" id="153914"/>
    <lineage>
        <taxon>Eukaryota</taxon>
        <taxon>Fungi</taxon>
        <taxon>Dikarya</taxon>
        <taxon>Basidiomycota</taxon>
        <taxon>Agaricomycotina</taxon>
        <taxon>Agaricomycetes</taxon>
        <taxon>Agaricomycetidae</taxon>
        <taxon>Agaricales</taxon>
        <taxon>Marasmiineae</taxon>
        <taxon>Physalacriaceae</taxon>
        <taxon>Armillaria</taxon>
    </lineage>
</organism>
<dbReference type="Proteomes" id="UP001175227">
    <property type="component" value="Unassembled WGS sequence"/>
</dbReference>
<name>A0AA39T3W0_9AGAR</name>
<proteinExistence type="predicted"/>
<sequence>MSKSGWGTCLISNYDHVAFSRIDASLTGAKLNFFDYLRLFAAPPRSTSREVVCTLKKGAQRLLQSSRIYLNTHVSRAWKKYCAAPEDYTAVFRATSEQETALSIWISVRGARILPEFFVPETLESKFHALMYMKRRPAREKPADDNSRLPRSSRIYLNMHVSRARKKYCVAPEDHVSPSCEQCQSRRLQSQHLWSIRTCLRCLTIRRTLLDVEYMDQRPGSKHSAQVLRNPTLVE</sequence>
<comment type="caution">
    <text evidence="1">The sequence shown here is derived from an EMBL/GenBank/DDBJ whole genome shotgun (WGS) entry which is preliminary data.</text>
</comment>
<dbReference type="EMBL" id="JAUEPR010000128">
    <property type="protein sequence ID" value="KAK0462671.1"/>
    <property type="molecule type" value="Genomic_DNA"/>
</dbReference>
<gene>
    <name evidence="1" type="ORF">IW261DRAFT_1576359</name>
</gene>
<evidence type="ECO:0000313" key="2">
    <source>
        <dbReference type="Proteomes" id="UP001175227"/>
    </source>
</evidence>
<keyword evidence="2" id="KW-1185">Reference proteome</keyword>
<protein>
    <submittedName>
        <fullName evidence="1">Uncharacterized protein</fullName>
    </submittedName>
</protein>
<reference evidence="1" key="1">
    <citation type="submission" date="2023-06" db="EMBL/GenBank/DDBJ databases">
        <authorList>
            <consortium name="Lawrence Berkeley National Laboratory"/>
            <person name="Ahrendt S."/>
            <person name="Sahu N."/>
            <person name="Indic B."/>
            <person name="Wong-Bajracharya J."/>
            <person name="Merenyi Z."/>
            <person name="Ke H.-M."/>
            <person name="Monk M."/>
            <person name="Kocsube S."/>
            <person name="Drula E."/>
            <person name="Lipzen A."/>
            <person name="Balint B."/>
            <person name="Henrissat B."/>
            <person name="Andreopoulos B."/>
            <person name="Martin F.M."/>
            <person name="Harder C.B."/>
            <person name="Rigling D."/>
            <person name="Ford K.L."/>
            <person name="Foster G.D."/>
            <person name="Pangilinan J."/>
            <person name="Papanicolaou A."/>
            <person name="Barry K."/>
            <person name="LaButti K."/>
            <person name="Viragh M."/>
            <person name="Koriabine M."/>
            <person name="Yan M."/>
            <person name="Riley R."/>
            <person name="Champramary S."/>
            <person name="Plett K.L."/>
            <person name="Tsai I.J."/>
            <person name="Slot J."/>
            <person name="Sipos G."/>
            <person name="Plett J."/>
            <person name="Nagy L.G."/>
            <person name="Grigoriev I.V."/>
        </authorList>
    </citation>
    <scope>NUCLEOTIDE SEQUENCE</scope>
    <source>
        <strain evidence="1">ICMP 16352</strain>
    </source>
</reference>
<accession>A0AA39T3W0</accession>